<dbReference type="Gene3D" id="3.40.30.10">
    <property type="entry name" value="Glutaredoxin"/>
    <property type="match status" value="1"/>
</dbReference>
<dbReference type="Proteomes" id="UP000007394">
    <property type="component" value="Chromosome"/>
</dbReference>
<dbReference type="InterPro" id="IPR047262">
    <property type="entry name" value="PRX-like1"/>
</dbReference>
<dbReference type="PROSITE" id="PS51352">
    <property type="entry name" value="THIOREDOXIN_2"/>
    <property type="match status" value="1"/>
</dbReference>
<dbReference type="PANTHER" id="PTHR43640">
    <property type="entry name" value="OS07G0260300 PROTEIN"/>
    <property type="match status" value="1"/>
</dbReference>
<accession>I0ALY1</accession>
<organism evidence="2 3">
    <name type="scientific">Ignavibacterium album (strain DSM 19864 / JCM 16511 / NBRC 101810 / Mat9-16)</name>
    <dbReference type="NCBI Taxonomy" id="945713"/>
    <lineage>
        <taxon>Bacteria</taxon>
        <taxon>Pseudomonadati</taxon>
        <taxon>Ignavibacteriota</taxon>
        <taxon>Ignavibacteria</taxon>
        <taxon>Ignavibacteriales</taxon>
        <taxon>Ignavibacteriaceae</taxon>
        <taxon>Ignavibacterium</taxon>
    </lineage>
</organism>
<dbReference type="InterPro" id="IPR000866">
    <property type="entry name" value="AhpC/TSA"/>
</dbReference>
<protein>
    <submittedName>
        <fullName evidence="2">Thioredoxin-like protein</fullName>
    </submittedName>
</protein>
<dbReference type="GO" id="GO:0016491">
    <property type="term" value="F:oxidoreductase activity"/>
    <property type="evidence" value="ECO:0007669"/>
    <property type="project" value="InterPro"/>
</dbReference>
<dbReference type="eggNOG" id="COG1225">
    <property type="taxonomic scope" value="Bacteria"/>
</dbReference>
<dbReference type="KEGG" id="ial:IALB_2285"/>
<evidence type="ECO:0000259" key="1">
    <source>
        <dbReference type="PROSITE" id="PS51352"/>
    </source>
</evidence>
<gene>
    <name evidence="2" type="ordered locus">IALB_2285</name>
</gene>
<dbReference type="Pfam" id="PF00578">
    <property type="entry name" value="AhpC-TSA"/>
    <property type="match status" value="1"/>
</dbReference>
<dbReference type="HOGENOM" id="CLU_076204_1_0_10"/>
<dbReference type="OrthoDB" id="9809746at2"/>
<dbReference type="STRING" id="945713.IALB_2285"/>
<reference evidence="2 3" key="1">
    <citation type="journal article" date="2012" name="Front. Microbiol.">
        <title>Complete genome of Ignavibacterium album, a metabolically versatile, flagellated, facultative anaerobe from the phylum Chlorobi.</title>
        <authorList>
            <person name="Liu Z."/>
            <person name="Frigaard N.-U."/>
            <person name="Vogl K."/>
            <person name="Iino T."/>
            <person name="Ohkuma M."/>
            <person name="Overmann J."/>
            <person name="Bryant D.A."/>
        </authorList>
    </citation>
    <scope>NUCLEOTIDE SEQUENCE [LARGE SCALE GENOMIC DNA]</scope>
    <source>
        <strain evidence="3">DSM 19864 / JCM 16511 / NBRC 101810 / Mat9-16</strain>
    </source>
</reference>
<dbReference type="InterPro" id="IPR013766">
    <property type="entry name" value="Thioredoxin_domain"/>
</dbReference>
<dbReference type="InterPro" id="IPR036249">
    <property type="entry name" value="Thioredoxin-like_sf"/>
</dbReference>
<dbReference type="CDD" id="cd02969">
    <property type="entry name" value="PRX_like1"/>
    <property type="match status" value="1"/>
</dbReference>
<evidence type="ECO:0000313" key="3">
    <source>
        <dbReference type="Proteomes" id="UP000007394"/>
    </source>
</evidence>
<dbReference type="SUPFAM" id="SSF52833">
    <property type="entry name" value="Thioredoxin-like"/>
    <property type="match status" value="1"/>
</dbReference>
<dbReference type="GO" id="GO:0016209">
    <property type="term" value="F:antioxidant activity"/>
    <property type="evidence" value="ECO:0007669"/>
    <property type="project" value="InterPro"/>
</dbReference>
<evidence type="ECO:0000313" key="2">
    <source>
        <dbReference type="EMBL" id="AFH49988.1"/>
    </source>
</evidence>
<dbReference type="PATRIC" id="fig|945713.3.peg.2291"/>
<sequence length="183" mass="21369">MATDKLKIGSDAPDFNLKGVDGKLYSLNSFSDKKVLIVIFSCNHCPYVQAYEERIISIQKDFSDKGVQIIAINSNEDVNYPEDSYEEMIKRSRDKKYNFPYLRDETQEVAKAYGATHTPEIFLFDEQRKLRYHGKIDDNWKEPEKVKYNYLRDAIREVLESKEASIPETFSIGCTIKWKQSQD</sequence>
<dbReference type="AlphaFoldDB" id="I0ALY1"/>
<name>I0ALY1_IGNAJ</name>
<dbReference type="RefSeq" id="WP_014561137.1">
    <property type="nucleotide sequence ID" value="NC_017464.1"/>
</dbReference>
<feature type="domain" description="Thioredoxin" evidence="1">
    <location>
        <begin position="6"/>
        <end position="160"/>
    </location>
</feature>
<keyword evidence="3" id="KW-1185">Reference proteome</keyword>
<dbReference type="PANTHER" id="PTHR43640:SF1">
    <property type="entry name" value="THIOREDOXIN-DEPENDENT PEROXIREDOXIN"/>
    <property type="match status" value="1"/>
</dbReference>
<proteinExistence type="predicted"/>
<dbReference type="EMBL" id="CP003418">
    <property type="protein sequence ID" value="AFH49988.1"/>
    <property type="molecule type" value="Genomic_DNA"/>
</dbReference>